<dbReference type="NCBIfam" id="NF047446">
    <property type="entry name" value="barrel_OmpL47"/>
    <property type="match status" value="4"/>
</dbReference>
<evidence type="ECO:0000313" key="2">
    <source>
        <dbReference type="EMBL" id="MEA5139335.1"/>
    </source>
</evidence>
<dbReference type="EMBL" id="JAYFUM010000009">
    <property type="protein sequence ID" value="MEA5139335.1"/>
    <property type="molecule type" value="Genomic_DNA"/>
</dbReference>
<evidence type="ECO:0000313" key="3">
    <source>
        <dbReference type="Proteomes" id="UP001302949"/>
    </source>
</evidence>
<protein>
    <recommendedName>
        <fullName evidence="4">Fibronectin type-III domain-containing protein</fullName>
    </recommendedName>
</protein>
<gene>
    <name evidence="2" type="ORF">VB248_09325</name>
</gene>
<evidence type="ECO:0000256" key="1">
    <source>
        <dbReference type="SAM" id="SignalP"/>
    </source>
</evidence>
<feature type="chain" id="PRO_5045765140" description="Fibronectin type-III domain-containing protein" evidence="1">
    <location>
        <begin position="25"/>
        <end position="583"/>
    </location>
</feature>
<dbReference type="RefSeq" id="WP_323296497.1">
    <property type="nucleotide sequence ID" value="NZ_JAYFUM010000009.1"/>
</dbReference>
<feature type="signal peptide" evidence="1">
    <location>
        <begin position="1"/>
        <end position="24"/>
    </location>
</feature>
<keyword evidence="1" id="KW-0732">Signal</keyword>
<keyword evidence="3" id="KW-1185">Reference proteome</keyword>
<comment type="caution">
    <text evidence="2">The sequence shown here is derived from an EMBL/GenBank/DDBJ whole genome shotgun (WGS) entry which is preliminary data.</text>
</comment>
<reference evidence="2 3" key="1">
    <citation type="submission" date="2023-12" db="EMBL/GenBank/DDBJ databases">
        <title>Novel species of the genus Arcicella isolated from rivers.</title>
        <authorList>
            <person name="Lu H."/>
        </authorList>
    </citation>
    <scope>NUCLEOTIDE SEQUENCE [LARGE SCALE GENOMIC DNA]</scope>
    <source>
        <strain evidence="2 3">KCTC 23307</strain>
    </source>
</reference>
<evidence type="ECO:0008006" key="4">
    <source>
        <dbReference type="Google" id="ProtNLM"/>
    </source>
</evidence>
<dbReference type="InterPro" id="IPR058094">
    <property type="entry name" value="Ig-like_OmpL47-like"/>
</dbReference>
<proteinExistence type="predicted"/>
<accession>A0ABU5Q913</accession>
<dbReference type="Gene3D" id="3.30.1920.20">
    <property type="match status" value="2"/>
</dbReference>
<sequence>MIRKNILKSMILAALAFNASAQTAQTIKPKYFKDNSTGKLYWNKKLPVYIWVSTTPDHAEQLLQKSSNEKYSVPFYLDTEGVNFIRSKNAVDPVTKEPVKPLQEVMLEVYADGVAPETGVTFYNGFRKYVNATGKVFYGPYVNFNLQATDKTSGVESIFYSINSSPFEVYHTEKKLSTQGNYTLKFFASDRVGNAGKVQEQIFTVDNTPPFTNLNVNGITDEKAVSFTSKMYFNMVDSIAGLKQTYYKFDNGNYVPYDGASIPFSALNEGQHTLAYYSTDNVNNQEPEKKFDFFLDKSSPLMAADILGDRYIANNIIYFSGKTKLKLTAIDNKVGVKVVKYAIDNQPFTTYSNPFYLPSISGLHSIRYYSIDNLDNQTTGVTGVGYEEYKHSVSKVYVDLTGPTLSHEIIGDVVIRRDTMLLGPNNFIKLNAVDPESGLQKVTYSFDGKLIENDYTTPIKMTQKGVHTFEYFGYDNVNNRNVAAFTFISDIEGPELFNFFTVGSISSKQGLEVYPSKVGFSLAGTDVLAGLKTITYSINGQPAKLYTTTVNGFKPNTKYTIKIVGTDYLGNQSSKEVSFLTGK</sequence>
<name>A0ABU5Q913_9BACT</name>
<dbReference type="Proteomes" id="UP001302949">
    <property type="component" value="Unassembled WGS sequence"/>
</dbReference>
<organism evidence="2 3">
    <name type="scientific">Arcicella rigui</name>
    <dbReference type="NCBI Taxonomy" id="797020"/>
    <lineage>
        <taxon>Bacteria</taxon>
        <taxon>Pseudomonadati</taxon>
        <taxon>Bacteroidota</taxon>
        <taxon>Cytophagia</taxon>
        <taxon>Cytophagales</taxon>
        <taxon>Flectobacillaceae</taxon>
        <taxon>Arcicella</taxon>
    </lineage>
</organism>